<organism evidence="2 3">
    <name type="scientific">Flaviaesturariibacter amylovorans</name>
    <dbReference type="NCBI Taxonomy" id="1084520"/>
    <lineage>
        <taxon>Bacteria</taxon>
        <taxon>Pseudomonadati</taxon>
        <taxon>Bacteroidota</taxon>
        <taxon>Chitinophagia</taxon>
        <taxon>Chitinophagales</taxon>
        <taxon>Chitinophagaceae</taxon>
        <taxon>Flaviaestuariibacter</taxon>
    </lineage>
</organism>
<name>A0ABP8H398_9BACT</name>
<evidence type="ECO:0000313" key="3">
    <source>
        <dbReference type="Proteomes" id="UP001501725"/>
    </source>
</evidence>
<accession>A0ABP8H398</accession>
<dbReference type="EMBL" id="BAABGY010000007">
    <property type="protein sequence ID" value="GAA4333623.1"/>
    <property type="molecule type" value="Genomic_DNA"/>
</dbReference>
<feature type="chain" id="PRO_5046022020" description="Tetratricopeptide repeat protein" evidence="1">
    <location>
        <begin position="20"/>
        <end position="290"/>
    </location>
</feature>
<protein>
    <recommendedName>
        <fullName evidence="4">Tetratricopeptide repeat protein</fullName>
    </recommendedName>
</protein>
<keyword evidence="1" id="KW-0732">Signal</keyword>
<comment type="caution">
    <text evidence="2">The sequence shown here is derived from an EMBL/GenBank/DDBJ whole genome shotgun (WGS) entry which is preliminary data.</text>
</comment>
<feature type="signal peptide" evidence="1">
    <location>
        <begin position="1"/>
        <end position="19"/>
    </location>
</feature>
<reference evidence="3" key="1">
    <citation type="journal article" date="2019" name="Int. J. Syst. Evol. Microbiol.">
        <title>The Global Catalogue of Microorganisms (GCM) 10K type strain sequencing project: providing services to taxonomists for standard genome sequencing and annotation.</title>
        <authorList>
            <consortium name="The Broad Institute Genomics Platform"/>
            <consortium name="The Broad Institute Genome Sequencing Center for Infectious Disease"/>
            <person name="Wu L."/>
            <person name="Ma J."/>
        </authorList>
    </citation>
    <scope>NUCLEOTIDE SEQUENCE [LARGE SCALE GENOMIC DNA]</scope>
    <source>
        <strain evidence="3">JCM 17919</strain>
    </source>
</reference>
<dbReference type="RefSeq" id="WP_345256274.1">
    <property type="nucleotide sequence ID" value="NZ_BAABGY010000007.1"/>
</dbReference>
<evidence type="ECO:0008006" key="4">
    <source>
        <dbReference type="Google" id="ProtNLM"/>
    </source>
</evidence>
<evidence type="ECO:0000313" key="2">
    <source>
        <dbReference type="EMBL" id="GAA4333623.1"/>
    </source>
</evidence>
<proteinExistence type="predicted"/>
<dbReference type="Proteomes" id="UP001501725">
    <property type="component" value="Unassembled WGS sequence"/>
</dbReference>
<gene>
    <name evidence="2" type="ORF">GCM10023184_26920</name>
</gene>
<keyword evidence="3" id="KW-1185">Reference proteome</keyword>
<sequence length="290" mass="32651">MRTVLLFLLLALLARPGRAQDGNDSLSQLLFRAWEEKRYDEAVRLARTAVALRTDTFGIVSGLEIAHTLNLLRLPSALQKDALRDAINEGPRRSAGQKREWGVSLAAIYIAERRFDSALYILDYSLRIPERQRCFDFGDFSARHQHKRMLALEGLGLRDSAINVFMPHSFRSVSGNECRTGEEEYAQMVGDFVRILRLRYSDAELARAVEEMPSQSGLVETKGGILPMYKVGHRFVTRFLGREFAVHGGGFFGPDDAVGERLKLQRDALRNSVLSRLLRAVPPAYATLAQ</sequence>
<evidence type="ECO:0000256" key="1">
    <source>
        <dbReference type="SAM" id="SignalP"/>
    </source>
</evidence>